<evidence type="ECO:0000313" key="1">
    <source>
        <dbReference type="EMBL" id="GET40785.1"/>
    </source>
</evidence>
<dbReference type="EMBL" id="BLAY01000100">
    <property type="protein sequence ID" value="GET40785.1"/>
    <property type="molecule type" value="Genomic_DNA"/>
</dbReference>
<dbReference type="Proteomes" id="UP001050975">
    <property type="component" value="Unassembled WGS sequence"/>
</dbReference>
<proteinExistence type="predicted"/>
<reference evidence="1" key="1">
    <citation type="submission" date="2019-10" db="EMBL/GenBank/DDBJ databases">
        <title>Draft genome sequece of Microseira wollei NIES-4236.</title>
        <authorList>
            <person name="Yamaguchi H."/>
            <person name="Suzuki S."/>
            <person name="Kawachi M."/>
        </authorList>
    </citation>
    <scope>NUCLEOTIDE SEQUENCE</scope>
    <source>
        <strain evidence="1">NIES-4236</strain>
    </source>
</reference>
<sequence length="83" mass="9572">MKNQYDFCDEYTLAETAENLAKKAVKLGFIQSFVVRVFADSWQFYIPKENESEPLTPEQAYLYLKRLVEQASQEAKVGANSKN</sequence>
<keyword evidence="2" id="KW-1185">Reference proteome</keyword>
<name>A0AAV3XII1_9CYAN</name>
<evidence type="ECO:0000313" key="2">
    <source>
        <dbReference type="Proteomes" id="UP001050975"/>
    </source>
</evidence>
<comment type="caution">
    <text evidence="1">The sequence shown here is derived from an EMBL/GenBank/DDBJ whole genome shotgun (WGS) entry which is preliminary data.</text>
</comment>
<dbReference type="RefSeq" id="WP_226586905.1">
    <property type="nucleotide sequence ID" value="NZ_BLAY01000100.1"/>
</dbReference>
<accession>A0AAV3XII1</accession>
<protein>
    <submittedName>
        <fullName evidence="1">Uncharacterized protein</fullName>
    </submittedName>
</protein>
<organism evidence="1 2">
    <name type="scientific">Microseira wollei NIES-4236</name>
    <dbReference type="NCBI Taxonomy" id="2530354"/>
    <lineage>
        <taxon>Bacteria</taxon>
        <taxon>Bacillati</taxon>
        <taxon>Cyanobacteriota</taxon>
        <taxon>Cyanophyceae</taxon>
        <taxon>Oscillatoriophycideae</taxon>
        <taxon>Aerosakkonematales</taxon>
        <taxon>Aerosakkonemataceae</taxon>
        <taxon>Microseira</taxon>
    </lineage>
</organism>
<gene>
    <name evidence="1" type="ORF">MiSe_55970</name>
</gene>
<dbReference type="AlphaFoldDB" id="A0AAV3XII1"/>